<proteinExistence type="predicted"/>
<sequence length="285" mass="32139">MRRRRFLAGGTALLSVALAGCGHPSVVLDLTEATADDIADEVSMNADPESEEYELVRSALENGSATRRGRYELFDRTDTVRVDGAFYEVMETRVASSEVTVYEVLVDLDPEDTTPELGEIAFDDLPETDRRKLEPILSEADPPQGDGYDIGASYGSAEEVGNDSVFVPEREYDVLVYEGERYRVAVDSRTAPEVEYRYEATEVAPDVETFADQVRDRYLFVLSGLSDAEREVVEESIDGAYFEDDEAFQSVVERIREHDGIREDDFYGTWLLEYEGAEYLAYVEW</sequence>
<organism evidence="1 2">
    <name type="scientific">Halorubrum saccharovorum</name>
    <dbReference type="NCBI Taxonomy" id="2248"/>
    <lineage>
        <taxon>Archaea</taxon>
        <taxon>Methanobacteriati</taxon>
        <taxon>Methanobacteriota</taxon>
        <taxon>Stenosarchaea group</taxon>
        <taxon>Halobacteria</taxon>
        <taxon>Halobacteriales</taxon>
        <taxon>Haloferacaceae</taxon>
        <taxon>Halorubrum</taxon>
    </lineage>
</organism>
<evidence type="ECO:0008006" key="3">
    <source>
        <dbReference type="Google" id="ProtNLM"/>
    </source>
</evidence>
<dbReference type="EMBL" id="JNFH02000012">
    <property type="protein sequence ID" value="KDS91704.1"/>
    <property type="molecule type" value="Genomic_DNA"/>
</dbReference>
<accession>A0A081EWB6</accession>
<comment type="caution">
    <text evidence="1">The sequence shown here is derived from an EMBL/GenBank/DDBJ whole genome shotgun (WGS) entry which is preliminary data.</text>
</comment>
<keyword evidence="2" id="KW-1185">Reference proteome</keyword>
<evidence type="ECO:0000313" key="1">
    <source>
        <dbReference type="EMBL" id="KDS91704.1"/>
    </source>
</evidence>
<dbReference type="OrthoDB" id="193751at2157"/>
<gene>
    <name evidence="1" type="ORF">FK85_20110</name>
</gene>
<name>A0A081EWB6_9EURY</name>
<protein>
    <recommendedName>
        <fullName evidence="3">Lipoprotein</fullName>
    </recommendedName>
</protein>
<evidence type="ECO:0000313" key="2">
    <source>
        <dbReference type="Proteomes" id="UP000053331"/>
    </source>
</evidence>
<reference evidence="1 2" key="1">
    <citation type="journal article" date="2015" name="Genome Announc.">
        <title>Draft genome sequence of a Halorubrum H3 strain isolated from the burlinskoye salt lake (Altai Krai, Russia).</title>
        <authorList>
            <person name="Rozanov A.S."/>
            <person name="Bryanskaya A.V."/>
            <person name="Malup T.K."/>
            <person name="Kotenko A.V."/>
            <person name="Peltek S.E."/>
        </authorList>
    </citation>
    <scope>NUCLEOTIDE SEQUENCE [LARGE SCALE GENOMIC DNA]</scope>
    <source>
        <strain evidence="1 2">H3</strain>
    </source>
</reference>
<dbReference type="AlphaFoldDB" id="A0A081EWB6"/>
<dbReference type="RefSeq" id="WP_050023949.1">
    <property type="nucleotide sequence ID" value="NZ_JNFH02000012.1"/>
</dbReference>
<dbReference type="PROSITE" id="PS51257">
    <property type="entry name" value="PROKAR_LIPOPROTEIN"/>
    <property type="match status" value="1"/>
</dbReference>
<dbReference type="Proteomes" id="UP000053331">
    <property type="component" value="Unassembled WGS sequence"/>
</dbReference>